<dbReference type="PANTHER" id="PTHR43065">
    <property type="entry name" value="SENSOR HISTIDINE KINASE"/>
    <property type="match status" value="1"/>
</dbReference>
<dbReference type="SUPFAM" id="SSF55874">
    <property type="entry name" value="ATPase domain of HSP90 chaperone/DNA topoisomerase II/histidine kinase"/>
    <property type="match status" value="1"/>
</dbReference>
<evidence type="ECO:0000256" key="13">
    <source>
        <dbReference type="ARBA" id="ARBA00023012"/>
    </source>
</evidence>
<evidence type="ECO:0000256" key="11">
    <source>
        <dbReference type="ARBA" id="ARBA00022840"/>
    </source>
</evidence>
<dbReference type="FunFam" id="1.10.287.130:FF:000049">
    <property type="entry name" value="C4-dicarboxylate transport sensor protein DctB"/>
    <property type="match status" value="1"/>
</dbReference>
<dbReference type="FunFam" id="3.30.450.20:FF:000127">
    <property type="entry name" value="C4-dicarboxylate transport sensor protein"/>
    <property type="match status" value="1"/>
</dbReference>
<evidence type="ECO:0000256" key="17">
    <source>
        <dbReference type="SAM" id="Coils"/>
    </source>
</evidence>
<dbReference type="InterPro" id="IPR036890">
    <property type="entry name" value="HATPase_C_sf"/>
</dbReference>
<comment type="subcellular location">
    <subcellularLocation>
        <location evidence="2">Cell inner membrane</location>
        <topology evidence="2">Multi-pass membrane protein</topology>
    </subcellularLocation>
</comment>
<keyword evidence="7 20" id="KW-0808">Transferase</keyword>
<dbReference type="InterPro" id="IPR017055">
    <property type="entry name" value="Sig_transdc_His_kinase_DctB"/>
</dbReference>
<evidence type="ECO:0000256" key="14">
    <source>
        <dbReference type="ARBA" id="ARBA00023136"/>
    </source>
</evidence>
<keyword evidence="21" id="KW-1185">Reference proteome</keyword>
<feature type="domain" description="Histidine kinase" evidence="19">
    <location>
        <begin position="389"/>
        <end position="602"/>
    </location>
</feature>
<dbReference type="InterPro" id="IPR036097">
    <property type="entry name" value="HisK_dim/P_sf"/>
</dbReference>
<evidence type="ECO:0000256" key="15">
    <source>
        <dbReference type="ARBA" id="ARBA00059004"/>
    </source>
</evidence>
<keyword evidence="5" id="KW-0997">Cell inner membrane</keyword>
<dbReference type="InterPro" id="IPR003594">
    <property type="entry name" value="HATPase_dom"/>
</dbReference>
<evidence type="ECO:0000256" key="4">
    <source>
        <dbReference type="ARBA" id="ARBA00022475"/>
    </source>
</evidence>
<proteinExistence type="predicted"/>
<evidence type="ECO:0000256" key="1">
    <source>
        <dbReference type="ARBA" id="ARBA00000085"/>
    </source>
</evidence>
<dbReference type="GO" id="GO:0005524">
    <property type="term" value="F:ATP binding"/>
    <property type="evidence" value="ECO:0007669"/>
    <property type="project" value="UniProtKB-KW"/>
</dbReference>
<dbReference type="InterPro" id="IPR033479">
    <property type="entry name" value="dCache_1"/>
</dbReference>
<evidence type="ECO:0000256" key="7">
    <source>
        <dbReference type="ARBA" id="ARBA00022679"/>
    </source>
</evidence>
<dbReference type="Gene3D" id="1.10.287.130">
    <property type="match status" value="1"/>
</dbReference>
<evidence type="ECO:0000256" key="16">
    <source>
        <dbReference type="ARBA" id="ARBA00073143"/>
    </source>
</evidence>
<protein>
    <recommendedName>
        <fullName evidence="16">C4-dicarboxylate transport sensor protein DctB</fullName>
        <ecNumber evidence="3">2.7.13.3</ecNumber>
    </recommendedName>
</protein>
<dbReference type="SUPFAM" id="SSF103190">
    <property type="entry name" value="Sensory domain-like"/>
    <property type="match status" value="1"/>
</dbReference>
<dbReference type="GO" id="GO:0000155">
    <property type="term" value="F:phosphorelay sensor kinase activity"/>
    <property type="evidence" value="ECO:0007669"/>
    <property type="project" value="InterPro"/>
</dbReference>
<name>A0A238L864_9RHOB</name>
<keyword evidence="10" id="KW-0418">Kinase</keyword>
<sequence length="611" mass="67932">MMNRRFSFVWATVFLFALIGLVQLYSWANAYFLEKVQVSARSTLNLIAESVDQAVGRYAPIPELVARDQNLRQVLRGEAESGYEPFVNEKLRQIAISIDASEVYVMDTTGLTVAASNYRDDDSFLGRNFAFRPYFKKAVTGLNTSFHALGTTSGERGFFFASPVVDGIDIIGVLAVKITVDHIEKDWRGTDHEILLTDQNRVVFLSSREDFTFRTVAPLLASARKEIVETQQYPMKRVVSMGLSADIISNEPVEIMMSKDLSSERYLASNLPLELSGWHAIAFTPLRPVRTQAAWTVAVAFLALLATCLAAMLILQRRANIIRTFRFEQEQRALLEARVVERTADLDAANASLRDEVAERRHAEEQLRKSQKELIQAGKLAALGKMSAAISHEINQPLTAIKSYAVNASTFLARSRFEDAKFNVDNISKMSDRMTEISRHLRNFARQPGDSVKPVNIIDVIEETIGLVGPEFRAQNARITFEPREGPVWALGGKLRLQQVLVNIMTNALEAMLGQSDIVVECDLALEQDVVKIMVRDHGPGVPKEDLEQVFDAFYTTKEAGSGMGLGMSISQNIVTDFGGSLGVENHPNGGAVFTVTLHRHDERLSEGVNS</sequence>
<dbReference type="PIRSF" id="PIRSF036431">
    <property type="entry name" value="STHK_DctB"/>
    <property type="match status" value="1"/>
</dbReference>
<comment type="catalytic activity">
    <reaction evidence="1">
        <text>ATP + protein L-histidine = ADP + protein N-phospho-L-histidine.</text>
        <dbReference type="EC" id="2.7.13.3"/>
    </reaction>
</comment>
<evidence type="ECO:0000256" key="9">
    <source>
        <dbReference type="ARBA" id="ARBA00022741"/>
    </source>
</evidence>
<evidence type="ECO:0000259" key="19">
    <source>
        <dbReference type="PROSITE" id="PS50109"/>
    </source>
</evidence>
<evidence type="ECO:0000256" key="18">
    <source>
        <dbReference type="SAM" id="Phobius"/>
    </source>
</evidence>
<evidence type="ECO:0000256" key="10">
    <source>
        <dbReference type="ARBA" id="ARBA00022777"/>
    </source>
</evidence>
<dbReference type="AlphaFoldDB" id="A0A238L864"/>
<dbReference type="Pfam" id="PF02743">
    <property type="entry name" value="dCache_1"/>
    <property type="match status" value="1"/>
</dbReference>
<evidence type="ECO:0000256" key="12">
    <source>
        <dbReference type="ARBA" id="ARBA00022989"/>
    </source>
</evidence>
<keyword evidence="12 18" id="KW-1133">Transmembrane helix</keyword>
<dbReference type="GO" id="GO:0005886">
    <property type="term" value="C:plasma membrane"/>
    <property type="evidence" value="ECO:0007669"/>
    <property type="project" value="UniProtKB-SubCell"/>
</dbReference>
<dbReference type="SMART" id="SM00388">
    <property type="entry name" value="HisKA"/>
    <property type="match status" value="1"/>
</dbReference>
<evidence type="ECO:0000256" key="6">
    <source>
        <dbReference type="ARBA" id="ARBA00022553"/>
    </source>
</evidence>
<evidence type="ECO:0000313" key="21">
    <source>
        <dbReference type="Proteomes" id="UP000202922"/>
    </source>
</evidence>
<dbReference type="InterPro" id="IPR029151">
    <property type="entry name" value="Sensor-like_sf"/>
</dbReference>
<dbReference type="CDD" id="cd00082">
    <property type="entry name" value="HisKA"/>
    <property type="match status" value="1"/>
</dbReference>
<evidence type="ECO:0000256" key="3">
    <source>
        <dbReference type="ARBA" id="ARBA00012438"/>
    </source>
</evidence>
<keyword evidence="13" id="KW-0902">Two-component regulatory system</keyword>
<keyword evidence="6" id="KW-0597">Phosphoprotein</keyword>
<accession>A0A238L864</accession>
<dbReference type="SUPFAM" id="SSF47384">
    <property type="entry name" value="Homodimeric domain of signal transducing histidine kinase"/>
    <property type="match status" value="1"/>
</dbReference>
<dbReference type="PRINTS" id="PR00344">
    <property type="entry name" value="BCTRLSENSOR"/>
</dbReference>
<dbReference type="InterPro" id="IPR005467">
    <property type="entry name" value="His_kinase_dom"/>
</dbReference>
<evidence type="ECO:0000256" key="5">
    <source>
        <dbReference type="ARBA" id="ARBA00022519"/>
    </source>
</evidence>
<dbReference type="Gene3D" id="3.30.450.20">
    <property type="entry name" value="PAS domain"/>
    <property type="match status" value="2"/>
</dbReference>
<dbReference type="Pfam" id="PF00512">
    <property type="entry name" value="HisKA"/>
    <property type="match status" value="1"/>
</dbReference>
<dbReference type="InterPro" id="IPR003661">
    <property type="entry name" value="HisK_dim/P_dom"/>
</dbReference>
<dbReference type="EMBL" id="FXYE01000005">
    <property type="protein sequence ID" value="SMX51198.1"/>
    <property type="molecule type" value="Genomic_DNA"/>
</dbReference>
<gene>
    <name evidence="20" type="primary">dctB_2</name>
    <name evidence="20" type="ORF">COL8621_03728</name>
</gene>
<keyword evidence="14 18" id="KW-0472">Membrane</keyword>
<keyword evidence="8 18" id="KW-0812">Transmembrane</keyword>
<dbReference type="InterPro" id="IPR004358">
    <property type="entry name" value="Sig_transdc_His_kin-like_C"/>
</dbReference>
<evidence type="ECO:0000313" key="20">
    <source>
        <dbReference type="EMBL" id="SMX51198.1"/>
    </source>
</evidence>
<dbReference type="EC" id="2.7.13.3" evidence="3"/>
<dbReference type="Pfam" id="PF02518">
    <property type="entry name" value="HATPase_c"/>
    <property type="match status" value="1"/>
</dbReference>
<dbReference type="PROSITE" id="PS50109">
    <property type="entry name" value="HIS_KIN"/>
    <property type="match status" value="1"/>
</dbReference>
<dbReference type="PANTHER" id="PTHR43065:SF46">
    <property type="entry name" value="C4-DICARBOXYLATE TRANSPORT SENSOR PROTEIN DCTB"/>
    <property type="match status" value="1"/>
</dbReference>
<comment type="function">
    <text evidence="15">Member of the two-component regulatory system DctB/DctD involved in the transport of C4-dicarboxylates. DctB functions as a membrane-associated protein kinase that phosphorylates DctD in response to environmental signals.</text>
</comment>
<dbReference type="Proteomes" id="UP000202922">
    <property type="component" value="Unassembled WGS sequence"/>
</dbReference>
<keyword evidence="17" id="KW-0175">Coiled coil</keyword>
<reference evidence="21" key="1">
    <citation type="submission" date="2017-05" db="EMBL/GenBank/DDBJ databases">
        <authorList>
            <person name="Rodrigo-Torres L."/>
            <person name="Arahal R. D."/>
            <person name="Lucena T."/>
        </authorList>
    </citation>
    <scope>NUCLEOTIDE SEQUENCE [LARGE SCALE GENOMIC DNA]</scope>
    <source>
        <strain evidence="21">CECT 8621</strain>
    </source>
</reference>
<dbReference type="SMART" id="SM00387">
    <property type="entry name" value="HATPase_c"/>
    <property type="match status" value="1"/>
</dbReference>
<keyword evidence="4" id="KW-1003">Cell membrane</keyword>
<organism evidence="20 21">
    <name type="scientific">Actibacterium lipolyticum</name>
    <dbReference type="NCBI Taxonomy" id="1524263"/>
    <lineage>
        <taxon>Bacteria</taxon>
        <taxon>Pseudomonadati</taxon>
        <taxon>Pseudomonadota</taxon>
        <taxon>Alphaproteobacteria</taxon>
        <taxon>Rhodobacterales</taxon>
        <taxon>Roseobacteraceae</taxon>
        <taxon>Actibacterium</taxon>
    </lineage>
</organism>
<feature type="coiled-coil region" evidence="17">
    <location>
        <begin position="346"/>
        <end position="373"/>
    </location>
</feature>
<feature type="transmembrane region" description="Helical" evidence="18">
    <location>
        <begin position="293"/>
        <end position="315"/>
    </location>
</feature>
<evidence type="ECO:0000256" key="8">
    <source>
        <dbReference type="ARBA" id="ARBA00022692"/>
    </source>
</evidence>
<dbReference type="Gene3D" id="3.30.565.10">
    <property type="entry name" value="Histidine kinase-like ATPase, C-terminal domain"/>
    <property type="match status" value="1"/>
</dbReference>
<keyword evidence="9" id="KW-0547">Nucleotide-binding</keyword>
<evidence type="ECO:0000256" key="2">
    <source>
        <dbReference type="ARBA" id="ARBA00004429"/>
    </source>
</evidence>
<keyword evidence="11" id="KW-0067">ATP-binding</keyword>